<evidence type="ECO:0000256" key="9">
    <source>
        <dbReference type="RuleBase" id="RU362087"/>
    </source>
</evidence>
<dbReference type="EC" id="6.6.1.1" evidence="9"/>
<dbReference type="GO" id="GO:0015979">
    <property type="term" value="P:photosynthesis"/>
    <property type="evidence" value="ECO:0007669"/>
    <property type="project" value="UniProtKB-UniRule"/>
</dbReference>
<dbReference type="SUPFAM" id="SSF53300">
    <property type="entry name" value="vWA-like"/>
    <property type="match status" value="1"/>
</dbReference>
<gene>
    <name evidence="12" type="ORF">BU14_0033s0026</name>
</gene>
<dbReference type="Pfam" id="PF01078">
    <property type="entry name" value="Mg_chelatase"/>
    <property type="match status" value="1"/>
</dbReference>
<dbReference type="InterPro" id="IPR041628">
    <property type="entry name" value="ChlI/MoxR_AAA_lid"/>
</dbReference>
<dbReference type="InterPro" id="IPR000523">
    <property type="entry name" value="Mg_chelatse_chII-like_cat_dom"/>
</dbReference>
<dbReference type="GO" id="GO:0009507">
    <property type="term" value="C:chloroplast"/>
    <property type="evidence" value="ECO:0007669"/>
    <property type="project" value="UniProtKB-SubCell"/>
</dbReference>
<dbReference type="Proteomes" id="UP000218209">
    <property type="component" value="Unassembled WGS sequence"/>
</dbReference>
<keyword evidence="6 9" id="KW-0067">ATP-binding</keyword>
<dbReference type="EMBL" id="KV918769">
    <property type="protein sequence ID" value="OSX80682.1"/>
    <property type="molecule type" value="Genomic_DNA"/>
</dbReference>
<keyword evidence="4 9" id="KW-0436">Ligase</keyword>
<dbReference type="InterPro" id="IPR027417">
    <property type="entry name" value="P-loop_NTPase"/>
</dbReference>
<evidence type="ECO:0000256" key="2">
    <source>
        <dbReference type="ARBA" id="ARBA00005799"/>
    </source>
</evidence>
<dbReference type="Pfam" id="PF17863">
    <property type="entry name" value="AAA_lid_2"/>
    <property type="match status" value="1"/>
</dbReference>
<keyword evidence="13" id="KW-1185">Reference proteome</keyword>
<dbReference type="InterPro" id="IPR041702">
    <property type="entry name" value="BchD/ChlD_VWA"/>
</dbReference>
<evidence type="ECO:0000259" key="11">
    <source>
        <dbReference type="PROSITE" id="PS50234"/>
    </source>
</evidence>
<dbReference type="InterPro" id="IPR036465">
    <property type="entry name" value="vWFA_dom_sf"/>
</dbReference>
<comment type="subcellular location">
    <subcellularLocation>
        <location evidence="9">Plastid</location>
        <location evidence="9">Chloroplast</location>
    </subcellularLocation>
</comment>
<reference evidence="12 13" key="1">
    <citation type="submission" date="2017-03" db="EMBL/GenBank/DDBJ databases">
        <title>WGS assembly of Porphyra umbilicalis.</title>
        <authorList>
            <person name="Brawley S.H."/>
            <person name="Blouin N.A."/>
            <person name="Ficko-Blean E."/>
            <person name="Wheeler G.L."/>
            <person name="Lohr M."/>
            <person name="Goodson H.V."/>
            <person name="Jenkins J.W."/>
            <person name="Blaby-Haas C.E."/>
            <person name="Helliwell K.E."/>
            <person name="Chan C."/>
            <person name="Marriage T."/>
            <person name="Bhattacharya D."/>
            <person name="Klein A.S."/>
            <person name="Badis Y."/>
            <person name="Brodie J."/>
            <person name="Cao Y."/>
            <person name="Collen J."/>
            <person name="Dittami S.M."/>
            <person name="Gachon C.M."/>
            <person name="Green B.R."/>
            <person name="Karpowicz S."/>
            <person name="Kim J.W."/>
            <person name="Kudahl U."/>
            <person name="Lin S."/>
            <person name="Michel G."/>
            <person name="Mittag M."/>
            <person name="Olson B.J."/>
            <person name="Pangilinan J."/>
            <person name="Peng Y."/>
            <person name="Qiu H."/>
            <person name="Shu S."/>
            <person name="Singer J.T."/>
            <person name="Smith A.G."/>
            <person name="Sprecher B.N."/>
            <person name="Wagner V."/>
            <person name="Wang W."/>
            <person name="Wang Z.-Y."/>
            <person name="Yan J."/>
            <person name="Yarish C."/>
            <person name="Zoeuner-Riek S."/>
            <person name="Zhuang Y."/>
            <person name="Zou Y."/>
            <person name="Lindquist E.A."/>
            <person name="Grimwood J."/>
            <person name="Barry K."/>
            <person name="Rokhsar D.S."/>
            <person name="Schmutz J."/>
            <person name="Stiller J.W."/>
            <person name="Grossman A.R."/>
            <person name="Prochnik S.E."/>
        </authorList>
    </citation>
    <scope>NUCLEOTIDE SEQUENCE [LARGE SCALE GENOMIC DNA]</scope>
    <source>
        <strain evidence="12">4086291</strain>
    </source>
</reference>
<proteinExistence type="inferred from homology"/>
<evidence type="ECO:0000256" key="1">
    <source>
        <dbReference type="ARBA" id="ARBA00005173"/>
    </source>
</evidence>
<keyword evidence="5 9" id="KW-0547">Nucleotide-binding</keyword>
<dbReference type="AlphaFoldDB" id="A0A1X6PIJ1"/>
<dbReference type="GO" id="GO:0016851">
    <property type="term" value="F:magnesium chelatase activity"/>
    <property type="evidence" value="ECO:0007669"/>
    <property type="project" value="UniProtKB-UniRule"/>
</dbReference>
<evidence type="ECO:0000256" key="10">
    <source>
        <dbReference type="SAM" id="MobiDB-lite"/>
    </source>
</evidence>
<evidence type="ECO:0000313" key="13">
    <source>
        <dbReference type="Proteomes" id="UP000218209"/>
    </source>
</evidence>
<dbReference type="GO" id="GO:0015995">
    <property type="term" value="P:chlorophyll biosynthetic process"/>
    <property type="evidence" value="ECO:0007669"/>
    <property type="project" value="UniProtKB-UniPathway"/>
</dbReference>
<comment type="catalytic activity">
    <reaction evidence="8 9">
        <text>protoporphyrin IX + Mg(2+) + ATP + H2O = Mg-protoporphyrin IX + ADP + phosphate + 3 H(+)</text>
        <dbReference type="Rhea" id="RHEA:13961"/>
        <dbReference type="ChEBI" id="CHEBI:15377"/>
        <dbReference type="ChEBI" id="CHEBI:15378"/>
        <dbReference type="ChEBI" id="CHEBI:18420"/>
        <dbReference type="ChEBI" id="CHEBI:30616"/>
        <dbReference type="ChEBI" id="CHEBI:43474"/>
        <dbReference type="ChEBI" id="CHEBI:57306"/>
        <dbReference type="ChEBI" id="CHEBI:60492"/>
        <dbReference type="ChEBI" id="CHEBI:456216"/>
        <dbReference type="EC" id="6.6.1.1"/>
    </reaction>
</comment>
<dbReference type="Gene3D" id="3.40.50.410">
    <property type="entry name" value="von Willebrand factor, type A domain"/>
    <property type="match status" value="1"/>
</dbReference>
<evidence type="ECO:0000313" key="12">
    <source>
        <dbReference type="EMBL" id="OSX80682.1"/>
    </source>
</evidence>
<evidence type="ECO:0000256" key="6">
    <source>
        <dbReference type="ARBA" id="ARBA00022840"/>
    </source>
</evidence>
<dbReference type="PANTHER" id="PTHR43473:SF2">
    <property type="entry name" value="MAGNESIUM-CHELATASE SUBUNIT CHLD, CHLOROPLASTIC"/>
    <property type="match status" value="1"/>
</dbReference>
<evidence type="ECO:0000256" key="3">
    <source>
        <dbReference type="ARBA" id="ARBA00022531"/>
    </source>
</evidence>
<comment type="function">
    <text evidence="9">Involved in chlorophyll biosynthesis. Catalyzes the insertion of magnesium ion into protoporphyrin IX to yield Mg-protoporphyrin IX.</text>
</comment>
<evidence type="ECO:0000256" key="4">
    <source>
        <dbReference type="ARBA" id="ARBA00022598"/>
    </source>
</evidence>
<feature type="domain" description="VWFA" evidence="11">
    <location>
        <begin position="431"/>
        <end position="635"/>
    </location>
</feature>
<comment type="pathway">
    <text evidence="1 9">Porphyrin-containing compound metabolism; chlorophyll biosynthesis.</text>
</comment>
<feature type="region of interest" description="Disordered" evidence="10">
    <location>
        <begin position="270"/>
        <end position="327"/>
    </location>
</feature>
<dbReference type="CDD" id="cd01451">
    <property type="entry name" value="vWA_Magnesium_chelatase"/>
    <property type="match status" value="1"/>
</dbReference>
<feature type="compositionally biased region" description="Pro residues" evidence="10">
    <location>
        <begin position="282"/>
        <end position="291"/>
    </location>
</feature>
<accession>A0A1X6PIJ1</accession>
<dbReference type="SUPFAM" id="SSF52540">
    <property type="entry name" value="P-loop containing nucleoside triphosphate hydrolases"/>
    <property type="match status" value="1"/>
</dbReference>
<protein>
    <recommendedName>
        <fullName evidence="9">Mg-protoporphyrin IX chelatase</fullName>
        <ecNumber evidence="9">6.6.1.1</ecNumber>
    </recommendedName>
</protein>
<evidence type="ECO:0000256" key="7">
    <source>
        <dbReference type="ARBA" id="ARBA00023171"/>
    </source>
</evidence>
<keyword evidence="9" id="KW-0934">Plastid</keyword>
<dbReference type="GO" id="GO:0005524">
    <property type="term" value="F:ATP binding"/>
    <property type="evidence" value="ECO:0007669"/>
    <property type="project" value="UniProtKB-UniRule"/>
</dbReference>
<dbReference type="InterPro" id="IPR002035">
    <property type="entry name" value="VWF_A"/>
</dbReference>
<dbReference type="PROSITE" id="PS50234">
    <property type="entry name" value="VWFA"/>
    <property type="match status" value="1"/>
</dbReference>
<dbReference type="UniPathway" id="UPA00668"/>
<dbReference type="PANTHER" id="PTHR43473">
    <property type="entry name" value="MAGNESIUM-CHELATASE SUBUNIT CHLD, CHLOROPLASTIC"/>
    <property type="match status" value="1"/>
</dbReference>
<evidence type="ECO:0000256" key="8">
    <source>
        <dbReference type="ARBA" id="ARBA00048693"/>
    </source>
</evidence>
<keyword evidence="9" id="KW-0150">Chloroplast</keyword>
<dbReference type="OrthoDB" id="299997at2759"/>
<sequence>MARALHALLPPIEVVAGSPYNIEPPPLAPGAEEGSDGVEREVIPTPFVQVPLNVTEDRLIGSVDVEASVKEGATVFQPGLLARAHRGVLYIDEINLLDDGLANVLLEVISGGVVRIEREGISFNHPCVPLVIATYNPEEGDMRLHLLDRMAVNLSVDAAPLSMEQRLEAVGAATSYSDDPETFVSSVADATSEMSTNIVLAREYLTDVRLTQEQLKYLATEAVRAQVQGHRAELFAAELARASAALEARDAVSAADLKLAVQLAILPRSMVRPNDPDQPDQQQPPPPPPPQQQQDDDEDEEDEEDPEDEEEDDAEEDEPEEPEEAPQIPEEFMFDPEGVILDPDLLAFSKSQSAGAAGGRGLVFSQDRGRYIKAMLPRGGTQRLAVDATLRSAAPYQKARRERAPPGSTRKVFVEQGDMRVKRLARKAGALIIFLVDASGSMALNRMNAAKGAAIRLLTEAYQTRDKICLIPFQGDKADVLLPPTKSIAMAKRRLETMPCGGGSPLAHGLSLAVRTGLNAVKSGDVGKVMVVCITDGRANVELAKAAGGGGGMIIEGDEADKMSKQDLKDEVIALAKQMRAIQGFELLCVDTENKFVSTGFAKEVAAAAGGTYHYLPKATEAAVADVAGGAIAAMRAM</sequence>
<feature type="compositionally biased region" description="Acidic residues" evidence="10">
    <location>
        <begin position="294"/>
        <end position="324"/>
    </location>
</feature>
<name>A0A1X6PIJ1_PORUM</name>
<organism evidence="12 13">
    <name type="scientific">Porphyra umbilicalis</name>
    <name type="common">Purple laver</name>
    <name type="synonym">Red alga</name>
    <dbReference type="NCBI Taxonomy" id="2786"/>
    <lineage>
        <taxon>Eukaryota</taxon>
        <taxon>Rhodophyta</taxon>
        <taxon>Bangiophyceae</taxon>
        <taxon>Bangiales</taxon>
        <taxon>Bangiaceae</taxon>
        <taxon>Porphyra</taxon>
    </lineage>
</organism>
<keyword evidence="3 9" id="KW-0602">Photosynthesis</keyword>
<dbReference type="Pfam" id="PF13519">
    <property type="entry name" value="VWA_2"/>
    <property type="match status" value="1"/>
</dbReference>
<dbReference type="NCBIfam" id="TIGR02031">
    <property type="entry name" value="BchD-ChlD"/>
    <property type="match status" value="1"/>
</dbReference>
<keyword evidence="7 9" id="KW-0149">Chlorophyll biosynthesis</keyword>
<dbReference type="Gene3D" id="1.10.8.80">
    <property type="entry name" value="Magnesium chelatase subunit I, C-Terminal domain"/>
    <property type="match status" value="1"/>
</dbReference>
<comment type="similarity">
    <text evidence="2 9">Belongs to the Mg-chelatase subunits D/I family.</text>
</comment>
<dbReference type="SMART" id="SM00327">
    <property type="entry name" value="VWA"/>
    <property type="match status" value="1"/>
</dbReference>
<evidence type="ECO:0000256" key="5">
    <source>
        <dbReference type="ARBA" id="ARBA00022741"/>
    </source>
</evidence>
<dbReference type="InterPro" id="IPR011776">
    <property type="entry name" value="Mg_chelatase_ATPase-dsu"/>
</dbReference>
<dbReference type="Gene3D" id="3.40.50.300">
    <property type="entry name" value="P-loop containing nucleotide triphosphate hydrolases"/>
    <property type="match status" value="1"/>
</dbReference>